<protein>
    <recommendedName>
        <fullName evidence="1">Ubiquitin carboxyl-terminal hydrolase</fullName>
        <ecNumber evidence="1">3.4.19.12</ecNumber>
    </recommendedName>
</protein>
<dbReference type="Gene3D" id="3.90.70.10">
    <property type="entry name" value="Cysteine proteinases"/>
    <property type="match status" value="1"/>
</dbReference>
<evidence type="ECO:0000313" key="5">
    <source>
        <dbReference type="Proteomes" id="UP001431209"/>
    </source>
</evidence>
<proteinExistence type="inferred from homology"/>
<dbReference type="GO" id="GO:0016579">
    <property type="term" value="P:protein deubiquitination"/>
    <property type="evidence" value="ECO:0007669"/>
    <property type="project" value="InterPro"/>
</dbReference>
<name>A0AAW2Z4R4_9EUKA</name>
<comment type="catalytic activity">
    <reaction evidence="1">
        <text>Thiol-dependent hydrolysis of ester, thioester, amide, peptide and isopeptide bonds formed by the C-terminal Gly of ubiquitin (a 76-residue protein attached to proteins as an intracellular targeting signal).</text>
        <dbReference type="EC" id="3.4.19.12"/>
    </reaction>
</comment>
<dbReference type="Pfam" id="PF00443">
    <property type="entry name" value="UCH"/>
    <property type="match status" value="1"/>
</dbReference>
<evidence type="ECO:0000256" key="1">
    <source>
        <dbReference type="RuleBase" id="RU366025"/>
    </source>
</evidence>
<keyword evidence="5" id="KW-1185">Reference proteome</keyword>
<dbReference type="SUPFAM" id="SSF54001">
    <property type="entry name" value="Cysteine proteinases"/>
    <property type="match status" value="1"/>
</dbReference>
<dbReference type="InterPro" id="IPR018200">
    <property type="entry name" value="USP_CS"/>
</dbReference>
<dbReference type="PROSITE" id="PS00973">
    <property type="entry name" value="USP_2"/>
    <property type="match status" value="1"/>
</dbReference>
<dbReference type="PANTHER" id="PTHR21646">
    <property type="entry name" value="UBIQUITIN CARBOXYL-TERMINAL HYDROLASE"/>
    <property type="match status" value="1"/>
</dbReference>
<comment type="caution">
    <text evidence="4">The sequence shown here is derived from an EMBL/GenBank/DDBJ whole genome shotgun (WGS) entry which is preliminary data.</text>
</comment>
<dbReference type="InterPro" id="IPR001394">
    <property type="entry name" value="Peptidase_C19_UCH"/>
</dbReference>
<comment type="similarity">
    <text evidence="1">Belongs to the peptidase C19 family.</text>
</comment>
<keyword evidence="1" id="KW-0378">Hydrolase</keyword>
<organism evidence="4 5">
    <name type="scientific">Acrasis kona</name>
    <dbReference type="NCBI Taxonomy" id="1008807"/>
    <lineage>
        <taxon>Eukaryota</taxon>
        <taxon>Discoba</taxon>
        <taxon>Heterolobosea</taxon>
        <taxon>Tetramitia</taxon>
        <taxon>Eutetramitia</taxon>
        <taxon>Acrasidae</taxon>
        <taxon>Acrasis</taxon>
    </lineage>
</organism>
<dbReference type="EC" id="3.4.19.12" evidence="1"/>
<keyword evidence="1" id="KW-0645">Protease</keyword>
<dbReference type="InterPro" id="IPR028889">
    <property type="entry name" value="USP"/>
</dbReference>
<dbReference type="GO" id="GO:0006508">
    <property type="term" value="P:proteolysis"/>
    <property type="evidence" value="ECO:0007669"/>
    <property type="project" value="UniProtKB-KW"/>
</dbReference>
<dbReference type="InterPro" id="IPR050185">
    <property type="entry name" value="Ub_carboxyl-term_hydrolase"/>
</dbReference>
<evidence type="ECO:0000313" key="4">
    <source>
        <dbReference type="EMBL" id="KAL0484309.1"/>
    </source>
</evidence>
<dbReference type="InterPro" id="IPR038765">
    <property type="entry name" value="Papain-like_cys_pep_sf"/>
</dbReference>
<sequence>MIGIKNVGNTCYLNSGVQSLLALDSMKQLILDDEVVKRLESNFKKEPKERTRLVYSFWLLSRDILKGVKPNPNRFISSLWSLYPHLSDYTQQDSVEFVQLLLDSIHEELKIQIEPEASTSDDDQTKIQKIEADETPPVLDEPNKKVDGKPQVSGDPNNLYKQLIPKHDASTKIPKQKYTSPIQEKFGGFLQSELKCNQCGTPSNCVDPFFDISLSMPDENPQEHDENIFKKVYKLLKSVVSSLPLLNLLLCGQTYSLLQLLVLFFSRQPLDEDMNCEACKCKRSGSKKFRVLKVPDVLCFHIKRFSHTRYSFLFNYSFLQKRTNHVTFPSEINVDGTTYKLKSVVNHHGSSLAGGHYTSFVIDKLFGWWLCDDKYTKKVALEDVESSEVYLLFYEKVHE</sequence>
<accession>A0AAW2Z4R4</accession>
<keyword evidence="1" id="KW-0788">Thiol protease</keyword>
<evidence type="ECO:0000256" key="2">
    <source>
        <dbReference type="SAM" id="MobiDB-lite"/>
    </source>
</evidence>
<dbReference type="PROSITE" id="PS50235">
    <property type="entry name" value="USP_3"/>
    <property type="match status" value="1"/>
</dbReference>
<dbReference type="PROSITE" id="PS00972">
    <property type="entry name" value="USP_1"/>
    <property type="match status" value="1"/>
</dbReference>
<feature type="region of interest" description="Disordered" evidence="2">
    <location>
        <begin position="131"/>
        <end position="158"/>
    </location>
</feature>
<reference evidence="4 5" key="1">
    <citation type="submission" date="2024-03" db="EMBL/GenBank/DDBJ databases">
        <title>The Acrasis kona genome and developmental transcriptomes reveal deep origins of eukaryotic multicellular pathways.</title>
        <authorList>
            <person name="Sheikh S."/>
            <person name="Fu C.-J."/>
            <person name="Brown M.W."/>
            <person name="Baldauf S.L."/>
        </authorList>
    </citation>
    <scope>NUCLEOTIDE SEQUENCE [LARGE SCALE GENOMIC DNA]</scope>
    <source>
        <strain evidence="4 5">ATCC MYA-3509</strain>
    </source>
</reference>
<dbReference type="GO" id="GO:0004843">
    <property type="term" value="F:cysteine-type deubiquitinase activity"/>
    <property type="evidence" value="ECO:0007669"/>
    <property type="project" value="UniProtKB-UniRule"/>
</dbReference>
<dbReference type="Proteomes" id="UP001431209">
    <property type="component" value="Unassembled WGS sequence"/>
</dbReference>
<keyword evidence="1" id="KW-0833">Ubl conjugation pathway</keyword>
<feature type="domain" description="USP" evidence="3">
    <location>
        <begin position="2"/>
        <end position="397"/>
    </location>
</feature>
<dbReference type="EMBL" id="JAOPGA020001034">
    <property type="protein sequence ID" value="KAL0484309.1"/>
    <property type="molecule type" value="Genomic_DNA"/>
</dbReference>
<dbReference type="AlphaFoldDB" id="A0AAW2Z4R4"/>
<gene>
    <name evidence="4" type="ORF">AKO1_004989</name>
</gene>
<evidence type="ECO:0000259" key="3">
    <source>
        <dbReference type="PROSITE" id="PS50235"/>
    </source>
</evidence>